<reference evidence="2" key="1">
    <citation type="submission" date="2018-04" db="EMBL/GenBank/DDBJ databases">
        <title>WGS assembly of Panicum hallii.</title>
        <authorList>
            <person name="Lovell J."/>
            <person name="Jenkins J."/>
            <person name="Lowry D."/>
            <person name="Mamidi S."/>
            <person name="Sreedasyam A."/>
            <person name="Weng X."/>
            <person name="Barry K."/>
            <person name="Bonette J."/>
            <person name="Campitelli B."/>
            <person name="Daum C."/>
            <person name="Gordon S."/>
            <person name="Gould B."/>
            <person name="Lipzen A."/>
            <person name="Macqueen A."/>
            <person name="Palacio-Mejia J."/>
            <person name="Plott C."/>
            <person name="Shakirov E."/>
            <person name="Shu S."/>
            <person name="Yoshinaga Y."/>
            <person name="Zane M."/>
            <person name="Rokhsar D."/>
            <person name="Grimwood J."/>
            <person name="Schmutz J."/>
            <person name="Juenger T."/>
        </authorList>
    </citation>
    <scope>NUCLEOTIDE SEQUENCE [LARGE SCALE GENOMIC DNA]</scope>
    <source>
        <strain evidence="2">FIL2</strain>
    </source>
</reference>
<dbReference type="EMBL" id="CM008052">
    <property type="protein sequence ID" value="PAN37436.1"/>
    <property type="molecule type" value="Genomic_DNA"/>
</dbReference>
<dbReference type="AlphaFoldDB" id="A0A2S3I5K4"/>
<dbReference type="Proteomes" id="UP000243499">
    <property type="component" value="Chromosome 7"/>
</dbReference>
<name>A0A2S3I5K4_9POAL</name>
<feature type="chain" id="PRO_5015428460" description="Secreted protein" evidence="1">
    <location>
        <begin position="19"/>
        <end position="75"/>
    </location>
</feature>
<keyword evidence="1" id="KW-0732">Signal</keyword>
<evidence type="ECO:0008006" key="3">
    <source>
        <dbReference type="Google" id="ProtNLM"/>
    </source>
</evidence>
<proteinExistence type="predicted"/>
<accession>A0A2S3I5K4</accession>
<evidence type="ECO:0000313" key="2">
    <source>
        <dbReference type="EMBL" id="PAN37436.1"/>
    </source>
</evidence>
<protein>
    <recommendedName>
        <fullName evidence="3">Secreted protein</fullName>
    </recommendedName>
</protein>
<dbReference type="Gramene" id="PAN37436">
    <property type="protein sequence ID" value="PAN37436"/>
    <property type="gene ID" value="PAHAL_7G092800"/>
</dbReference>
<organism evidence="2">
    <name type="scientific">Panicum hallii</name>
    <dbReference type="NCBI Taxonomy" id="206008"/>
    <lineage>
        <taxon>Eukaryota</taxon>
        <taxon>Viridiplantae</taxon>
        <taxon>Streptophyta</taxon>
        <taxon>Embryophyta</taxon>
        <taxon>Tracheophyta</taxon>
        <taxon>Spermatophyta</taxon>
        <taxon>Magnoliopsida</taxon>
        <taxon>Liliopsida</taxon>
        <taxon>Poales</taxon>
        <taxon>Poaceae</taxon>
        <taxon>PACMAD clade</taxon>
        <taxon>Panicoideae</taxon>
        <taxon>Panicodae</taxon>
        <taxon>Paniceae</taxon>
        <taxon>Panicinae</taxon>
        <taxon>Panicum</taxon>
        <taxon>Panicum sect. Panicum</taxon>
    </lineage>
</organism>
<feature type="signal peptide" evidence="1">
    <location>
        <begin position="1"/>
        <end position="18"/>
    </location>
</feature>
<gene>
    <name evidence="2" type="ORF">PAHAL_7G092800</name>
</gene>
<sequence length="75" mass="8569">MMPSLIVLSQVTLICVEAEKLGRVCVVMDFHLFDHVRVHRMGCVAVVNLGHPVYRCWKYEVNVSVQRGAFFYLSA</sequence>
<evidence type="ECO:0000256" key="1">
    <source>
        <dbReference type="SAM" id="SignalP"/>
    </source>
</evidence>